<feature type="repeat" description="PPR" evidence="3">
    <location>
        <begin position="283"/>
        <end position="317"/>
    </location>
</feature>
<dbReference type="NCBIfam" id="TIGR00756">
    <property type="entry name" value="PPR"/>
    <property type="match status" value="10"/>
</dbReference>
<reference evidence="5" key="1">
    <citation type="submission" date="2015-04" db="UniProtKB">
        <authorList>
            <consortium name="EnsemblPlants"/>
        </authorList>
    </citation>
    <scope>IDENTIFICATION</scope>
</reference>
<feature type="repeat" description="PPR" evidence="3">
    <location>
        <begin position="552"/>
        <end position="586"/>
    </location>
</feature>
<feature type="repeat" description="PPR" evidence="3">
    <location>
        <begin position="318"/>
        <end position="352"/>
    </location>
</feature>
<dbReference type="EnsemblPlants" id="OPUNC02G01970.1">
    <property type="protein sequence ID" value="OPUNC02G01970.1"/>
    <property type="gene ID" value="OPUNC02G01970"/>
</dbReference>
<dbReference type="InterPro" id="IPR007877">
    <property type="entry name" value="DUF707"/>
</dbReference>
<dbReference type="Gramene" id="OPUNC02G01970.1">
    <property type="protein sequence ID" value="OPUNC02G01970.1"/>
    <property type="gene ID" value="OPUNC02G01970"/>
</dbReference>
<feature type="region of interest" description="Disordered" evidence="4">
    <location>
        <begin position="796"/>
        <end position="820"/>
    </location>
</feature>
<feature type="repeat" description="PPR" evidence="3">
    <location>
        <begin position="587"/>
        <end position="621"/>
    </location>
</feature>
<dbReference type="PANTHER" id="PTHR45613">
    <property type="entry name" value="PENTATRICOPEPTIDE REPEAT-CONTAINING PROTEIN"/>
    <property type="match status" value="1"/>
</dbReference>
<feature type="repeat" description="PPR" evidence="3">
    <location>
        <begin position="423"/>
        <end position="457"/>
    </location>
</feature>
<name>A0A0E0JV56_ORYPU</name>
<dbReference type="PANTHER" id="PTHR45613:SF9">
    <property type="entry name" value="MITOCHONDRIAL GROUP I INTRON SPLICING FACTOR CCM1"/>
    <property type="match status" value="1"/>
</dbReference>
<dbReference type="Pfam" id="PF05212">
    <property type="entry name" value="DUF707"/>
    <property type="match status" value="1"/>
</dbReference>
<evidence type="ECO:0000313" key="6">
    <source>
        <dbReference type="Proteomes" id="UP000026962"/>
    </source>
</evidence>
<dbReference type="Pfam" id="PF13041">
    <property type="entry name" value="PPR_2"/>
    <property type="match status" value="5"/>
</dbReference>
<proteinExistence type="predicted"/>
<dbReference type="PROSITE" id="PS51375">
    <property type="entry name" value="PPR"/>
    <property type="match status" value="13"/>
</dbReference>
<evidence type="ECO:0000256" key="1">
    <source>
        <dbReference type="ARBA" id="ARBA00022737"/>
    </source>
</evidence>
<dbReference type="STRING" id="4537.A0A0E0JV56"/>
<feature type="repeat" description="PPR" evidence="3">
    <location>
        <begin position="209"/>
        <end position="243"/>
    </location>
</feature>
<evidence type="ECO:0000256" key="3">
    <source>
        <dbReference type="PROSITE-ProRule" id="PRU00708"/>
    </source>
</evidence>
<keyword evidence="2" id="KW-0809">Transit peptide</keyword>
<keyword evidence="1" id="KW-0677">Repeat</keyword>
<feature type="repeat" description="PPR" evidence="3">
    <location>
        <begin position="458"/>
        <end position="492"/>
    </location>
</feature>
<feature type="repeat" description="PPR" evidence="3">
    <location>
        <begin position="622"/>
        <end position="656"/>
    </location>
</feature>
<evidence type="ECO:0000256" key="2">
    <source>
        <dbReference type="ARBA" id="ARBA00022946"/>
    </source>
</evidence>
<sequence length="955" mass="106797">MSTSPTAANHLLALLRRNAASPAVALRLFLHLTSAASPPSPHSTSFLARILAAAHDAALLLPSLLRHLLSLQDPAPHLLALLSSSSPLRLPLGFSLSAFRSLRALHSSRPPPTPVYNRLLLAALQEARFDLVESLYKDLLLSGAAPDVFTRNILLQAICAAGRMELARRVFDAMPARNEFSFGILARGYCRAGRSMDALGVLDSMPMMNLVVCNTVVAGFCREGQVDEAERLVERMRDEGLAPNVVTFNARISALCKAGRVLDAYRIFNDMQEKWERGLPRPDQVTFDVMLSGFCEAGMVDEARVLVDIMRCGGFLRRVESYNRWLSGLVRNGMVGEAQELLREMAHEGVQPNSYTYNIIVDGLCKEGKAFDVRKVEDFVKSGVMTPDVVTYTSLLHAYCSEGNAAAANRILDEMAQKGCAPNSFTYNVLLQSLWKAGRITEADRLLERMSEKGYSLDTASCNIIIDGLCRNNKLDMAKDIVDGMWNEGCLALGRLGYSSFLNLLTDSSSSKRCLPDRITYSTLVSALCKAGRFDEAKKKLLEMIGKDISPDSVIYDTFIHGYCKHGKTSLAVKVLRDMERKGCKPSTRTYNLLIWGFREKHNSDEILKLISEMKGKGICPNVMTYNSLIKSFCERGMVNKAMPLLDEMLQNEIVPNITSFELLIKAFCKISDFSAAQRVFDASLSTCGQKKVLYSLMCTQLSTYGRWMEAMNILETVLEIRISIHRFPYKQIIEGLCKVDEVDHGHRLLKLLMVKGYSFDPAAFMPVIDALSERGKKQDVDMLSQKMMEMAERDDGLAAPSGEFKPRSQKHGQDKRAESDWHALLHRDDSARTILKITKRVKTGWGQRGNVYENKQQQQNDDIYVAMTWRVATGKQYLLTMAVGYTEKADVNATIHKFSGKFDIILFHYDGRTSEWEEFEWSKKVLHVSARNNGVTVPLICGMHLTGRASSRSY</sequence>
<dbReference type="Proteomes" id="UP000026962">
    <property type="component" value="Chromosome 2"/>
</dbReference>
<dbReference type="Pfam" id="PF01535">
    <property type="entry name" value="PPR"/>
    <property type="match status" value="3"/>
</dbReference>
<reference evidence="5" key="2">
    <citation type="submission" date="2018-05" db="EMBL/GenBank/DDBJ databases">
        <title>OpunRS2 (Oryza punctata Reference Sequence Version 2).</title>
        <authorList>
            <person name="Zhang J."/>
            <person name="Kudrna D."/>
            <person name="Lee S."/>
            <person name="Talag J."/>
            <person name="Welchert J."/>
            <person name="Wing R.A."/>
        </authorList>
    </citation>
    <scope>NUCLEOTIDE SEQUENCE [LARGE SCALE GENOMIC DNA]</scope>
</reference>
<keyword evidence="6" id="KW-1185">Reference proteome</keyword>
<evidence type="ECO:0000313" key="5">
    <source>
        <dbReference type="EnsemblPlants" id="OPUNC02G01970.1"/>
    </source>
</evidence>
<accession>A0A0E0JV56</accession>
<dbReference type="Pfam" id="PF12854">
    <property type="entry name" value="PPR_1"/>
    <property type="match status" value="2"/>
</dbReference>
<feature type="repeat" description="PPR" evidence="3">
    <location>
        <begin position="147"/>
        <end position="181"/>
    </location>
</feature>
<dbReference type="OMA" id="VDGMWNE"/>
<dbReference type="eggNOG" id="KOG4197">
    <property type="taxonomic scope" value="Eukaryota"/>
</dbReference>
<dbReference type="InterPro" id="IPR002885">
    <property type="entry name" value="PPR_rpt"/>
</dbReference>
<feature type="repeat" description="PPR" evidence="3">
    <location>
        <begin position="517"/>
        <end position="551"/>
    </location>
</feature>
<dbReference type="InterPro" id="IPR011990">
    <property type="entry name" value="TPR-like_helical_dom_sf"/>
</dbReference>
<dbReference type="AlphaFoldDB" id="A0A0E0JV56"/>
<feature type="repeat" description="PPR" evidence="3">
    <location>
        <begin position="244"/>
        <end position="274"/>
    </location>
</feature>
<dbReference type="Gene3D" id="1.25.40.10">
    <property type="entry name" value="Tetratricopeptide repeat domain"/>
    <property type="match status" value="8"/>
</dbReference>
<protein>
    <submittedName>
        <fullName evidence="5">Uncharacterized protein</fullName>
    </submittedName>
</protein>
<feature type="repeat" description="PPR" evidence="3">
    <location>
        <begin position="388"/>
        <end position="422"/>
    </location>
</feature>
<organism evidence="5">
    <name type="scientific">Oryza punctata</name>
    <name type="common">Red rice</name>
    <dbReference type="NCBI Taxonomy" id="4537"/>
    <lineage>
        <taxon>Eukaryota</taxon>
        <taxon>Viridiplantae</taxon>
        <taxon>Streptophyta</taxon>
        <taxon>Embryophyta</taxon>
        <taxon>Tracheophyta</taxon>
        <taxon>Spermatophyta</taxon>
        <taxon>Magnoliopsida</taxon>
        <taxon>Liliopsida</taxon>
        <taxon>Poales</taxon>
        <taxon>Poaceae</taxon>
        <taxon>BOP clade</taxon>
        <taxon>Oryzoideae</taxon>
        <taxon>Oryzeae</taxon>
        <taxon>Oryzinae</taxon>
        <taxon>Oryza</taxon>
    </lineage>
</organism>
<feature type="repeat" description="PPR" evidence="3">
    <location>
        <begin position="353"/>
        <end position="387"/>
    </location>
</feature>
<evidence type="ECO:0000256" key="4">
    <source>
        <dbReference type="SAM" id="MobiDB-lite"/>
    </source>
</evidence>